<reference evidence="6" key="1">
    <citation type="submission" date="2017-04" db="EMBL/GenBank/DDBJ databases">
        <authorList>
            <person name="Varghese N."/>
            <person name="Submissions S."/>
        </authorList>
    </citation>
    <scope>NUCLEOTIDE SEQUENCE [LARGE SCALE GENOMIC DNA]</scope>
    <source>
        <strain evidence="6">DSM 9293</strain>
    </source>
</reference>
<keyword evidence="2" id="KW-0238">DNA-binding</keyword>
<sequence length="312" mass="35181">MDVFVNPKWEWPIHDQLFRQLKAAIEDGCWQDGERLPSVRELAAVLRIHRNTVVKVYAALEELGYVSSHSGKGFFVHPPAKKPLSHEMEQLIKETLERIRDLGEDPVLFAQALLPRAMREHAKEKPRVRLAVIECTSEQTTLLAEDLARALDVDVEPIVLEALARWNKTDLNQFALFVTTFQHVEEVQQALPGRSNAVIPGLLSAHLETIKALQNLSQGDRVGIACVNWEGTHRLRDMIHQAGFDDINVVEASLEEPQTLPRLLEDVPLIVAATKVAEILKAFKPDAPVIVDDRTFTEGTLREIRSRLEQNA</sequence>
<dbReference type="RefSeq" id="WP_020375709.1">
    <property type="nucleotide sequence ID" value="NZ_FWWY01000001.1"/>
</dbReference>
<dbReference type="Proteomes" id="UP000192660">
    <property type="component" value="Unassembled WGS sequence"/>
</dbReference>
<dbReference type="SMART" id="SM00345">
    <property type="entry name" value="HTH_GNTR"/>
    <property type="match status" value="1"/>
</dbReference>
<dbReference type="EMBL" id="FWWY01000001">
    <property type="protein sequence ID" value="SMC04492.1"/>
    <property type="molecule type" value="Genomic_DNA"/>
</dbReference>
<dbReference type="PANTHER" id="PTHR38445:SF9">
    <property type="entry name" value="HTH-TYPE TRANSCRIPTIONAL REPRESSOR YTRA"/>
    <property type="match status" value="1"/>
</dbReference>
<dbReference type="Pfam" id="PF00392">
    <property type="entry name" value="GntR"/>
    <property type="match status" value="1"/>
</dbReference>
<dbReference type="OrthoDB" id="9802328at2"/>
<evidence type="ECO:0000259" key="4">
    <source>
        <dbReference type="PROSITE" id="PS50949"/>
    </source>
</evidence>
<dbReference type="PANTHER" id="PTHR38445">
    <property type="entry name" value="HTH-TYPE TRANSCRIPTIONAL REPRESSOR YTRA"/>
    <property type="match status" value="1"/>
</dbReference>
<proteinExistence type="predicted"/>
<keyword evidence="1" id="KW-0805">Transcription regulation</keyword>
<name>A0A1W1WE61_SULTA</name>
<evidence type="ECO:0000256" key="2">
    <source>
        <dbReference type="ARBA" id="ARBA00023125"/>
    </source>
</evidence>
<dbReference type="Gene3D" id="1.10.10.10">
    <property type="entry name" value="Winged helix-like DNA-binding domain superfamily/Winged helix DNA-binding domain"/>
    <property type="match status" value="1"/>
</dbReference>
<dbReference type="GO" id="GO:0003677">
    <property type="term" value="F:DNA binding"/>
    <property type="evidence" value="ECO:0007669"/>
    <property type="project" value="UniProtKB-KW"/>
</dbReference>
<dbReference type="AlphaFoldDB" id="A0A1W1WE61"/>
<dbReference type="STRING" id="28034.BFX07_00980"/>
<keyword evidence="6" id="KW-1185">Reference proteome</keyword>
<accession>A0A1W1WE61</accession>
<evidence type="ECO:0000256" key="1">
    <source>
        <dbReference type="ARBA" id="ARBA00023015"/>
    </source>
</evidence>
<feature type="domain" description="HTH gntR-type" evidence="4">
    <location>
        <begin position="11"/>
        <end position="79"/>
    </location>
</feature>
<protein>
    <submittedName>
        <fullName evidence="5">GntR family transcriptional regulator</fullName>
    </submittedName>
</protein>
<organism evidence="5 6">
    <name type="scientific">Sulfobacillus thermosulfidooxidans (strain DSM 9293 / VKM B-1269 / AT-1)</name>
    <dbReference type="NCBI Taxonomy" id="929705"/>
    <lineage>
        <taxon>Bacteria</taxon>
        <taxon>Bacillati</taxon>
        <taxon>Bacillota</taxon>
        <taxon>Clostridia</taxon>
        <taxon>Eubacteriales</taxon>
        <taxon>Clostridiales Family XVII. Incertae Sedis</taxon>
        <taxon>Sulfobacillus</taxon>
    </lineage>
</organism>
<dbReference type="CDD" id="cd07377">
    <property type="entry name" value="WHTH_GntR"/>
    <property type="match status" value="1"/>
</dbReference>
<evidence type="ECO:0000313" key="5">
    <source>
        <dbReference type="EMBL" id="SMC04492.1"/>
    </source>
</evidence>
<dbReference type="GO" id="GO:0003700">
    <property type="term" value="F:DNA-binding transcription factor activity"/>
    <property type="evidence" value="ECO:0007669"/>
    <property type="project" value="InterPro"/>
</dbReference>
<evidence type="ECO:0000313" key="6">
    <source>
        <dbReference type="Proteomes" id="UP000192660"/>
    </source>
</evidence>
<dbReference type="PROSITE" id="PS50949">
    <property type="entry name" value="HTH_GNTR"/>
    <property type="match status" value="1"/>
</dbReference>
<gene>
    <name evidence="5" type="ORF">SAMN00768000_1686</name>
</gene>
<keyword evidence="3" id="KW-0804">Transcription</keyword>
<dbReference type="InterPro" id="IPR000524">
    <property type="entry name" value="Tscrpt_reg_HTH_GntR"/>
</dbReference>
<dbReference type="InterPro" id="IPR036388">
    <property type="entry name" value="WH-like_DNA-bd_sf"/>
</dbReference>
<dbReference type="SUPFAM" id="SSF46785">
    <property type="entry name" value="Winged helix' DNA-binding domain"/>
    <property type="match status" value="1"/>
</dbReference>
<dbReference type="InterPro" id="IPR036390">
    <property type="entry name" value="WH_DNA-bd_sf"/>
</dbReference>
<evidence type="ECO:0000256" key="3">
    <source>
        <dbReference type="ARBA" id="ARBA00023163"/>
    </source>
</evidence>